<evidence type="ECO:0000313" key="1">
    <source>
        <dbReference type="EMBL" id="PPQ90312.1"/>
    </source>
</evidence>
<proteinExistence type="predicted"/>
<dbReference type="InParanoid" id="A0A409XHS2"/>
<dbReference type="EMBL" id="NHYD01001654">
    <property type="protein sequence ID" value="PPQ90312.1"/>
    <property type="molecule type" value="Genomic_DNA"/>
</dbReference>
<protein>
    <submittedName>
        <fullName evidence="1">Uncharacterized protein</fullName>
    </submittedName>
</protein>
<dbReference type="Proteomes" id="UP000283269">
    <property type="component" value="Unassembled WGS sequence"/>
</dbReference>
<sequence length="130" mass="13798">MAIYNSKDTRAASGWITLQQSCCKNFGLQWITVVAPEVVVGAEAKAVACAVVDLVPVAPALVGLKMVCSDFVLPTVSAVGLDPVSPLDAATWALMADHAFHISSTTELLLQETHSDIIAVQGQLQIMLHR</sequence>
<evidence type="ECO:0000313" key="2">
    <source>
        <dbReference type="Proteomes" id="UP000283269"/>
    </source>
</evidence>
<comment type="caution">
    <text evidence="1">The sequence shown here is derived from an EMBL/GenBank/DDBJ whole genome shotgun (WGS) entry which is preliminary data.</text>
</comment>
<keyword evidence="2" id="KW-1185">Reference proteome</keyword>
<name>A0A409XHS2_PSICY</name>
<reference evidence="1 2" key="1">
    <citation type="journal article" date="2018" name="Evol. Lett.">
        <title>Horizontal gene cluster transfer increased hallucinogenic mushroom diversity.</title>
        <authorList>
            <person name="Reynolds H.T."/>
            <person name="Vijayakumar V."/>
            <person name="Gluck-Thaler E."/>
            <person name="Korotkin H.B."/>
            <person name="Matheny P.B."/>
            <person name="Slot J.C."/>
        </authorList>
    </citation>
    <scope>NUCLEOTIDE SEQUENCE [LARGE SCALE GENOMIC DNA]</scope>
    <source>
        <strain evidence="1 2">2631</strain>
    </source>
</reference>
<dbReference type="AlphaFoldDB" id="A0A409XHS2"/>
<accession>A0A409XHS2</accession>
<gene>
    <name evidence="1" type="ORF">CVT25_007897</name>
</gene>
<organism evidence="1 2">
    <name type="scientific">Psilocybe cyanescens</name>
    <dbReference type="NCBI Taxonomy" id="93625"/>
    <lineage>
        <taxon>Eukaryota</taxon>
        <taxon>Fungi</taxon>
        <taxon>Dikarya</taxon>
        <taxon>Basidiomycota</taxon>
        <taxon>Agaricomycotina</taxon>
        <taxon>Agaricomycetes</taxon>
        <taxon>Agaricomycetidae</taxon>
        <taxon>Agaricales</taxon>
        <taxon>Agaricineae</taxon>
        <taxon>Strophariaceae</taxon>
        <taxon>Psilocybe</taxon>
    </lineage>
</organism>